<feature type="compositionally biased region" description="Pro residues" evidence="1">
    <location>
        <begin position="120"/>
        <end position="132"/>
    </location>
</feature>
<dbReference type="EnsemblPlants" id="OMERI04G02490.1">
    <property type="protein sequence ID" value="OMERI04G02490.1"/>
    <property type="gene ID" value="OMERI04G02490"/>
</dbReference>
<dbReference type="eggNOG" id="ENOG502R4YY">
    <property type="taxonomic scope" value="Eukaryota"/>
</dbReference>
<feature type="compositionally biased region" description="Low complexity" evidence="1">
    <location>
        <begin position="133"/>
        <end position="148"/>
    </location>
</feature>
<dbReference type="HOGENOM" id="CLU_017945_3_0_1"/>
<dbReference type="Gramene" id="OMERI04G02490.1">
    <property type="protein sequence ID" value="OMERI04G02490.1"/>
    <property type="gene ID" value="OMERI04G02490"/>
</dbReference>
<feature type="compositionally biased region" description="Low complexity" evidence="1">
    <location>
        <begin position="169"/>
        <end position="178"/>
    </location>
</feature>
<feature type="compositionally biased region" description="Polar residues" evidence="1">
    <location>
        <begin position="81"/>
        <end position="94"/>
    </location>
</feature>
<proteinExistence type="predicted"/>
<reference evidence="2" key="2">
    <citation type="submission" date="2018-05" db="EMBL/GenBank/DDBJ databases">
        <title>OmerRS3 (Oryza meridionalis Reference Sequence Version 3).</title>
        <authorList>
            <person name="Zhang J."/>
            <person name="Kudrna D."/>
            <person name="Lee S."/>
            <person name="Talag J."/>
            <person name="Welchert J."/>
            <person name="Wing R.A."/>
        </authorList>
    </citation>
    <scope>NUCLEOTIDE SEQUENCE [LARGE SCALE GENOMIC DNA]</scope>
    <source>
        <strain evidence="2">cv. OR44</strain>
    </source>
</reference>
<dbReference type="PANTHER" id="PTHR32133:SF392">
    <property type="entry name" value="F-BOX DOMAIN-CONTAINING PROTEIN"/>
    <property type="match status" value="1"/>
</dbReference>
<evidence type="ECO:0000313" key="3">
    <source>
        <dbReference type="Proteomes" id="UP000008021"/>
    </source>
</evidence>
<feature type="compositionally biased region" description="Low complexity" evidence="1">
    <location>
        <begin position="105"/>
        <end position="119"/>
    </location>
</feature>
<feature type="region of interest" description="Disordered" evidence="1">
    <location>
        <begin position="71"/>
        <end position="178"/>
    </location>
</feature>
<evidence type="ECO:0000313" key="2">
    <source>
        <dbReference type="EnsemblPlants" id="OMERI04G02490.1"/>
    </source>
</evidence>
<dbReference type="AlphaFoldDB" id="A0A0E0DAR4"/>
<reference evidence="2" key="1">
    <citation type="submission" date="2015-04" db="UniProtKB">
        <authorList>
            <consortium name="EnsemblPlants"/>
        </authorList>
    </citation>
    <scope>IDENTIFICATION</scope>
</reference>
<dbReference type="PANTHER" id="PTHR32133">
    <property type="entry name" value="OS07G0120400 PROTEIN"/>
    <property type="match status" value="1"/>
</dbReference>
<name>A0A0E0DAR4_9ORYZ</name>
<dbReference type="Proteomes" id="UP000008021">
    <property type="component" value="Chromosome 4"/>
</dbReference>
<keyword evidence="3" id="KW-1185">Reference proteome</keyword>
<protein>
    <submittedName>
        <fullName evidence="2">Uncharacterized protein</fullName>
    </submittedName>
</protein>
<accession>A0A0E0DAR4</accession>
<sequence>MALADVRHGKSELLGRFCDELGNDDTSTVMTASAATYRAFGAIVGCWRKPTIEKPARAAIMGWAMLEEGEKGFHQPRRRQNSIPQTVAIHSQNPCRRRRRRCGISATSSSARSSSASRPTTPPASSAPPSPARPGAASSPTAHSAAASTVLPPSSGDMRYGSRYTPNNGAASSRRPAAAGSRDLPLWLVLDCRHGRALFATPCPRRGAAATTSLGHDLVVWDPFTNEHRRLPRPSPPPAITGRGFNAAVLCAAGGGGGGCDHRSCHGGPFLVALIWSHSPSPFLPHLPGATSARVSSSDTGEWSDTTTVEHHDVFYYLEDRSPLPCRSVLVGDTLYFTWSSTHAFELRLGGGQRRLSIVYGPPRPPPLIESSSPIFMMSIGDDAVLRCVEVEPEDEKLCLRLRLRLWSRNVDDNGVAQWIRGRAIELEPLLPDGALQTPWIPSSVQLLGAVEGTDVIFVGMHSPDHPAAVYMVQLNSRRSRKVFDKCTSVVPYTSFCIPGIDAASTSEGAREGASSA</sequence>
<evidence type="ECO:0000256" key="1">
    <source>
        <dbReference type="SAM" id="MobiDB-lite"/>
    </source>
</evidence>
<organism evidence="2">
    <name type="scientific">Oryza meridionalis</name>
    <dbReference type="NCBI Taxonomy" id="40149"/>
    <lineage>
        <taxon>Eukaryota</taxon>
        <taxon>Viridiplantae</taxon>
        <taxon>Streptophyta</taxon>
        <taxon>Embryophyta</taxon>
        <taxon>Tracheophyta</taxon>
        <taxon>Spermatophyta</taxon>
        <taxon>Magnoliopsida</taxon>
        <taxon>Liliopsida</taxon>
        <taxon>Poales</taxon>
        <taxon>Poaceae</taxon>
        <taxon>BOP clade</taxon>
        <taxon>Oryzoideae</taxon>
        <taxon>Oryzeae</taxon>
        <taxon>Oryzinae</taxon>
        <taxon>Oryza</taxon>
    </lineage>
</organism>